<sequence length="59" mass="6308">MVCDCSVRGALGERIRLGKNGGPLVVRLQVISPWTSSAMISPLRPLPGRYQALCPGSWG</sequence>
<evidence type="ECO:0000313" key="1">
    <source>
        <dbReference type="EMBL" id="TWG03359.1"/>
    </source>
</evidence>
<protein>
    <submittedName>
        <fullName evidence="1">Uncharacterized protein</fullName>
    </submittedName>
</protein>
<accession>A0A561UVG7</accession>
<comment type="caution">
    <text evidence="1">The sequence shown here is derived from an EMBL/GenBank/DDBJ whole genome shotgun (WGS) entry which is preliminary data.</text>
</comment>
<reference evidence="1 2" key="1">
    <citation type="submission" date="2019-06" db="EMBL/GenBank/DDBJ databases">
        <title>Sequencing the genomes of 1000 actinobacteria strains.</title>
        <authorList>
            <person name="Klenk H.-P."/>
        </authorList>
    </citation>
    <scope>NUCLEOTIDE SEQUENCE [LARGE SCALE GENOMIC DNA]</scope>
    <source>
        <strain evidence="1 2">DSM 42059</strain>
    </source>
</reference>
<dbReference type="EMBL" id="VIWW01000001">
    <property type="protein sequence ID" value="TWG03359.1"/>
    <property type="molecule type" value="Genomic_DNA"/>
</dbReference>
<dbReference type="Proteomes" id="UP000318186">
    <property type="component" value="Unassembled WGS sequence"/>
</dbReference>
<gene>
    <name evidence="1" type="ORF">FHX80_111783</name>
</gene>
<organism evidence="1 2">
    <name type="scientific">Streptomyces brevispora</name>
    <dbReference type="NCBI Taxonomy" id="887462"/>
    <lineage>
        <taxon>Bacteria</taxon>
        <taxon>Bacillati</taxon>
        <taxon>Actinomycetota</taxon>
        <taxon>Actinomycetes</taxon>
        <taxon>Kitasatosporales</taxon>
        <taxon>Streptomycetaceae</taxon>
        <taxon>Streptomyces</taxon>
    </lineage>
</organism>
<proteinExistence type="predicted"/>
<dbReference type="AlphaFoldDB" id="A0A561UVG7"/>
<evidence type="ECO:0000313" key="2">
    <source>
        <dbReference type="Proteomes" id="UP000318186"/>
    </source>
</evidence>
<name>A0A561UVG7_9ACTN</name>